<evidence type="ECO:0000313" key="9">
    <source>
        <dbReference type="Proteomes" id="UP000014760"/>
    </source>
</evidence>
<evidence type="ECO:0000256" key="3">
    <source>
        <dbReference type="ARBA" id="ARBA00023157"/>
    </source>
</evidence>
<gene>
    <name evidence="7" type="ORF">CAPTEDRAFT_224574</name>
</gene>
<name>R7V9A4_CAPTE</name>
<keyword evidence="9" id="KW-1185">Reference proteome</keyword>
<dbReference type="InterPro" id="IPR007110">
    <property type="entry name" value="Ig-like_dom"/>
</dbReference>
<dbReference type="AlphaFoldDB" id="R7V9A4"/>
<accession>R7V9A4</accession>
<feature type="domain" description="Ig-like" evidence="6">
    <location>
        <begin position="71"/>
        <end position="180"/>
    </location>
</feature>
<keyword evidence="4" id="KW-0325">Glycoprotein</keyword>
<sequence>MAATSVAEGRRASRDLSESIKFVCAAIETEDKDPICLVCAGFSRPRARKTCTRCDSFGRCGAMLLFNLFGLDIVSRPGSLTEENGSDEVILGCVIHGEGLDFFFKQVIWSKVLPDRTLQINTGAVINEPFSATGRYSIDMRKLEQKDPIETHMNLVIRDIHLADNGTYKCEIREQETTLSLVEHTMVVPAPIDDLTLFTNSSSTDATGKTSYNFQELVPTYVGCRSVGGNPMPQVRIYRGKADITEEFQTKVKEHKSGEVGLEEVMYDINVYNAAFLSEASHQGKNLKCVSRIHKLPQMKRMVSGTMDVQFPPQVSGCHEESFAYMGKKDHVISCKLSANPPVVLSSVYWMVEGANVTNLTNGESKDGITANVTVNAEDNSIHVSLTFVEVDPASYQKYILRAANALADKHYAIHLVAATTTSTTTQTPADLPGKNDYNIVGKKPQQRDGQMAAAKDSATSLFAAHLPFLLILLRLIC</sequence>
<dbReference type="Proteomes" id="UP000014760">
    <property type="component" value="Unassembled WGS sequence"/>
</dbReference>
<evidence type="ECO:0000256" key="2">
    <source>
        <dbReference type="ARBA" id="ARBA00023136"/>
    </source>
</evidence>
<dbReference type="EnsemblMetazoa" id="CapteT224574">
    <property type="protein sequence ID" value="CapteP224574"/>
    <property type="gene ID" value="CapteG224574"/>
</dbReference>
<dbReference type="InterPro" id="IPR036179">
    <property type="entry name" value="Ig-like_dom_sf"/>
</dbReference>
<dbReference type="HOGENOM" id="CLU_571408_0_0_1"/>
<dbReference type="PROSITE" id="PS50835">
    <property type="entry name" value="IG_LIKE"/>
    <property type="match status" value="1"/>
</dbReference>
<evidence type="ECO:0000256" key="1">
    <source>
        <dbReference type="ARBA" id="ARBA00004479"/>
    </source>
</evidence>
<dbReference type="InterPro" id="IPR013783">
    <property type="entry name" value="Ig-like_fold"/>
</dbReference>
<reference evidence="8" key="3">
    <citation type="submission" date="2015-06" db="UniProtKB">
        <authorList>
            <consortium name="EnsemblMetazoa"/>
        </authorList>
    </citation>
    <scope>IDENTIFICATION</scope>
</reference>
<proteinExistence type="predicted"/>
<protein>
    <recommendedName>
        <fullName evidence="6">Ig-like domain-containing protein</fullName>
    </recommendedName>
</protein>
<evidence type="ECO:0000259" key="6">
    <source>
        <dbReference type="PROSITE" id="PS50835"/>
    </source>
</evidence>
<dbReference type="PANTHER" id="PTHR11640">
    <property type="entry name" value="NEPHRIN"/>
    <property type="match status" value="1"/>
</dbReference>
<evidence type="ECO:0000313" key="7">
    <source>
        <dbReference type="EMBL" id="ELU15428.1"/>
    </source>
</evidence>
<organism evidence="7">
    <name type="scientific">Capitella teleta</name>
    <name type="common">Polychaete worm</name>
    <dbReference type="NCBI Taxonomy" id="283909"/>
    <lineage>
        <taxon>Eukaryota</taxon>
        <taxon>Metazoa</taxon>
        <taxon>Spiralia</taxon>
        <taxon>Lophotrochozoa</taxon>
        <taxon>Annelida</taxon>
        <taxon>Polychaeta</taxon>
        <taxon>Sedentaria</taxon>
        <taxon>Scolecida</taxon>
        <taxon>Capitellidae</taxon>
        <taxon>Capitella</taxon>
    </lineage>
</organism>
<dbReference type="Gene3D" id="2.60.40.10">
    <property type="entry name" value="Immunoglobulins"/>
    <property type="match status" value="3"/>
</dbReference>
<dbReference type="OrthoDB" id="6106100at2759"/>
<dbReference type="EMBL" id="KB293808">
    <property type="protein sequence ID" value="ELU15428.1"/>
    <property type="molecule type" value="Genomic_DNA"/>
</dbReference>
<keyword evidence="5" id="KW-0393">Immunoglobulin domain</keyword>
<reference evidence="9" key="1">
    <citation type="submission" date="2012-12" db="EMBL/GenBank/DDBJ databases">
        <authorList>
            <person name="Hellsten U."/>
            <person name="Grimwood J."/>
            <person name="Chapman J.A."/>
            <person name="Shapiro H."/>
            <person name="Aerts A."/>
            <person name="Otillar R.P."/>
            <person name="Terry A.Y."/>
            <person name="Boore J.L."/>
            <person name="Simakov O."/>
            <person name="Marletaz F."/>
            <person name="Cho S.-J."/>
            <person name="Edsinger-Gonzales E."/>
            <person name="Havlak P."/>
            <person name="Kuo D.-H."/>
            <person name="Larsson T."/>
            <person name="Lv J."/>
            <person name="Arendt D."/>
            <person name="Savage R."/>
            <person name="Osoegawa K."/>
            <person name="de Jong P."/>
            <person name="Lindberg D.R."/>
            <person name="Seaver E.C."/>
            <person name="Weisblat D.A."/>
            <person name="Putnam N.H."/>
            <person name="Grigoriev I.V."/>
            <person name="Rokhsar D.S."/>
        </authorList>
    </citation>
    <scope>NUCLEOTIDE SEQUENCE</scope>
    <source>
        <strain evidence="9">I ESC-2004</strain>
    </source>
</reference>
<dbReference type="GO" id="GO:0016020">
    <property type="term" value="C:membrane"/>
    <property type="evidence" value="ECO:0007669"/>
    <property type="project" value="UniProtKB-SubCell"/>
</dbReference>
<keyword evidence="3" id="KW-1015">Disulfide bond</keyword>
<evidence type="ECO:0000313" key="8">
    <source>
        <dbReference type="EnsemblMetazoa" id="CapteP224574"/>
    </source>
</evidence>
<dbReference type="SUPFAM" id="SSF48726">
    <property type="entry name" value="Immunoglobulin"/>
    <property type="match status" value="2"/>
</dbReference>
<comment type="subcellular location">
    <subcellularLocation>
        <location evidence="1">Membrane</location>
        <topology evidence="1">Single-pass type I membrane protein</topology>
    </subcellularLocation>
</comment>
<evidence type="ECO:0000256" key="5">
    <source>
        <dbReference type="ARBA" id="ARBA00023319"/>
    </source>
</evidence>
<dbReference type="STRING" id="283909.R7V9A4"/>
<keyword evidence="2" id="KW-0472">Membrane</keyword>
<reference evidence="7 9" key="2">
    <citation type="journal article" date="2013" name="Nature">
        <title>Insights into bilaterian evolution from three spiralian genomes.</title>
        <authorList>
            <person name="Simakov O."/>
            <person name="Marletaz F."/>
            <person name="Cho S.J."/>
            <person name="Edsinger-Gonzales E."/>
            <person name="Havlak P."/>
            <person name="Hellsten U."/>
            <person name="Kuo D.H."/>
            <person name="Larsson T."/>
            <person name="Lv J."/>
            <person name="Arendt D."/>
            <person name="Savage R."/>
            <person name="Osoegawa K."/>
            <person name="de Jong P."/>
            <person name="Grimwood J."/>
            <person name="Chapman J.A."/>
            <person name="Shapiro H."/>
            <person name="Aerts A."/>
            <person name="Otillar R.P."/>
            <person name="Terry A.Y."/>
            <person name="Boore J.L."/>
            <person name="Grigoriev I.V."/>
            <person name="Lindberg D.R."/>
            <person name="Seaver E.C."/>
            <person name="Weisblat D.A."/>
            <person name="Putnam N.H."/>
            <person name="Rokhsar D.S."/>
        </authorList>
    </citation>
    <scope>NUCLEOTIDE SEQUENCE</scope>
    <source>
        <strain evidence="7 9">I ESC-2004</strain>
    </source>
</reference>
<evidence type="ECO:0000256" key="4">
    <source>
        <dbReference type="ARBA" id="ARBA00023180"/>
    </source>
</evidence>
<dbReference type="InterPro" id="IPR051275">
    <property type="entry name" value="Cell_adhesion_signaling"/>
</dbReference>
<dbReference type="EMBL" id="AMQN01000647">
    <property type="status" value="NOT_ANNOTATED_CDS"/>
    <property type="molecule type" value="Genomic_DNA"/>
</dbReference>